<dbReference type="AlphaFoldDB" id="A0A5E4FKQ1"/>
<evidence type="ECO:0000313" key="2">
    <source>
        <dbReference type="Proteomes" id="UP000327085"/>
    </source>
</evidence>
<protein>
    <submittedName>
        <fullName evidence="1">Os02g0831900</fullName>
    </submittedName>
</protein>
<reference evidence="2" key="1">
    <citation type="journal article" date="2020" name="Plant J.">
        <title>Transposons played a major role in the diversification between the closely related almond and peach genomes: results from the almond genome sequence.</title>
        <authorList>
            <person name="Alioto T."/>
            <person name="Alexiou K.G."/>
            <person name="Bardil A."/>
            <person name="Barteri F."/>
            <person name="Castanera R."/>
            <person name="Cruz F."/>
            <person name="Dhingra A."/>
            <person name="Duval H."/>
            <person name="Fernandez I Marti A."/>
            <person name="Frias L."/>
            <person name="Galan B."/>
            <person name="Garcia J.L."/>
            <person name="Howad W."/>
            <person name="Gomez-Garrido J."/>
            <person name="Gut M."/>
            <person name="Julca I."/>
            <person name="Morata J."/>
            <person name="Puigdomenech P."/>
            <person name="Ribeca P."/>
            <person name="Rubio Cabetas M.J."/>
            <person name="Vlasova A."/>
            <person name="Wirthensohn M."/>
            <person name="Garcia-Mas J."/>
            <person name="Gabaldon T."/>
            <person name="Casacuberta J.M."/>
            <person name="Arus P."/>
        </authorList>
    </citation>
    <scope>NUCLEOTIDE SEQUENCE [LARGE SCALE GENOMIC DNA]</scope>
    <source>
        <strain evidence="2">cv. Texas</strain>
    </source>
</reference>
<dbReference type="InParanoid" id="A0A5E4FKQ1"/>
<sequence>MAENCFSLESTAESRGLSGAMVSSMIHGWQRTSWAVTLFLWSLSNIFLSRSLALSEILGHGSDSKSGARASSRLQQKIAESDSAVEIGRIAEVEDHVEVVVVFVEVVEVDDVGVRGQKASKSPAPSTNIGHLSMRFACRDRENDAESSTANELLKALGSNVSADELQRVMGDLHHLHSFVAASMAAALKPMLHDASSRWLLLQ</sequence>
<organism evidence="1 2">
    <name type="scientific">Prunus dulcis</name>
    <name type="common">Almond</name>
    <name type="synonym">Amygdalus dulcis</name>
    <dbReference type="NCBI Taxonomy" id="3755"/>
    <lineage>
        <taxon>Eukaryota</taxon>
        <taxon>Viridiplantae</taxon>
        <taxon>Streptophyta</taxon>
        <taxon>Embryophyta</taxon>
        <taxon>Tracheophyta</taxon>
        <taxon>Spermatophyta</taxon>
        <taxon>Magnoliopsida</taxon>
        <taxon>eudicotyledons</taxon>
        <taxon>Gunneridae</taxon>
        <taxon>Pentapetalae</taxon>
        <taxon>rosids</taxon>
        <taxon>fabids</taxon>
        <taxon>Rosales</taxon>
        <taxon>Rosaceae</taxon>
        <taxon>Amygdaloideae</taxon>
        <taxon>Amygdaleae</taxon>
        <taxon>Prunus</taxon>
    </lineage>
</organism>
<name>A0A5E4FKQ1_PRUDU</name>
<dbReference type="Gramene" id="VVA28764">
    <property type="protein sequence ID" value="VVA28764"/>
    <property type="gene ID" value="Prudul26B018007"/>
</dbReference>
<accession>A0A5E4FKQ1</accession>
<evidence type="ECO:0000313" key="1">
    <source>
        <dbReference type="EMBL" id="VVA28764.1"/>
    </source>
</evidence>
<dbReference type="EMBL" id="CABIKO010000149">
    <property type="protein sequence ID" value="VVA28764.1"/>
    <property type="molecule type" value="Genomic_DNA"/>
</dbReference>
<dbReference type="Proteomes" id="UP000327085">
    <property type="component" value="Chromosome 4"/>
</dbReference>
<proteinExistence type="predicted"/>
<gene>
    <name evidence="1" type="ORF">ALMOND_2B018007</name>
</gene>